<feature type="domain" description="Integral membrane bound transporter" evidence="6">
    <location>
        <begin position="46"/>
        <end position="169"/>
    </location>
</feature>
<comment type="subcellular location">
    <subcellularLocation>
        <location evidence="1">Membrane</location>
        <topology evidence="1">Multi-pass membrane protein</topology>
    </subcellularLocation>
</comment>
<evidence type="ECO:0000256" key="4">
    <source>
        <dbReference type="ARBA" id="ARBA00023136"/>
    </source>
</evidence>
<dbReference type="EMBL" id="CP024087">
    <property type="protein sequence ID" value="AYF30073.1"/>
    <property type="molecule type" value="Genomic_DNA"/>
</dbReference>
<keyword evidence="3 5" id="KW-1133">Transmembrane helix</keyword>
<feature type="transmembrane region" description="Helical" evidence="5">
    <location>
        <begin position="112"/>
        <end position="145"/>
    </location>
</feature>
<evidence type="ECO:0000256" key="5">
    <source>
        <dbReference type="SAM" id="Phobius"/>
    </source>
</evidence>
<feature type="transmembrane region" description="Helical" evidence="5">
    <location>
        <begin position="32"/>
        <end position="50"/>
    </location>
</feature>
<evidence type="ECO:0000256" key="2">
    <source>
        <dbReference type="ARBA" id="ARBA00022692"/>
    </source>
</evidence>
<dbReference type="AlphaFoldDB" id="A0A386WPW2"/>
<dbReference type="Pfam" id="PF13515">
    <property type="entry name" value="FUSC_2"/>
    <property type="match status" value="1"/>
</dbReference>
<evidence type="ECO:0000313" key="8">
    <source>
        <dbReference type="Proteomes" id="UP000267804"/>
    </source>
</evidence>
<name>A0A386WPW2_9ACTN</name>
<dbReference type="KEGG" id="mtua:CSH63_22000"/>
<feature type="transmembrane region" description="Helical" evidence="5">
    <location>
        <begin position="86"/>
        <end position="106"/>
    </location>
</feature>
<dbReference type="GO" id="GO:0016020">
    <property type="term" value="C:membrane"/>
    <property type="evidence" value="ECO:0007669"/>
    <property type="project" value="UniProtKB-SubCell"/>
</dbReference>
<keyword evidence="4 5" id="KW-0472">Membrane</keyword>
<protein>
    <submittedName>
        <fullName evidence="7">FUSC family protein</fullName>
    </submittedName>
</protein>
<feature type="transmembrane region" description="Helical" evidence="5">
    <location>
        <begin position="157"/>
        <end position="176"/>
    </location>
</feature>
<evidence type="ECO:0000259" key="6">
    <source>
        <dbReference type="Pfam" id="PF13515"/>
    </source>
</evidence>
<gene>
    <name evidence="7" type="ORF">CSH63_22000</name>
</gene>
<organism evidence="7 8">
    <name type="scientific">Micromonospora tulbaghiae</name>
    <dbReference type="NCBI Taxonomy" id="479978"/>
    <lineage>
        <taxon>Bacteria</taxon>
        <taxon>Bacillati</taxon>
        <taxon>Actinomycetota</taxon>
        <taxon>Actinomycetes</taxon>
        <taxon>Micromonosporales</taxon>
        <taxon>Micromonosporaceae</taxon>
        <taxon>Micromonospora</taxon>
    </lineage>
</organism>
<sequence>MSSTRSRRQAWIGRLRSWLCVAAQGSYRHLQTYLLVAVQTGLAAALAWLVARETLGNPQPTFAPLAAVGVIGSAVGNRARRALELIAGVVIGIAVGDLLVAVLGTGPWQTGVIVFLAVAIVAAARSSGALMVQTGGTAVLVATLTPTSPDLELPRTANALVGGAVGLLVVLVLAPLNPVRAVRRVADYSLDRFAREMSASAAALTRRDADGAERILDRMRDADAELSQITEVVTAADEVARLSPLRWRRRRLLAAYRQGVEHLDRAFRNSRALVRRLSAALRDNEPVPHELPVAIEQLGEAIRILHREFLAAHEPLAARERVLQAVRHAGAACRQDMGFSGTIVVSQTRLVANDILRATGLPRDTARRMVRHAAAGN</sequence>
<dbReference type="InterPro" id="IPR049453">
    <property type="entry name" value="Memb_transporter_dom"/>
</dbReference>
<reference evidence="7 8" key="1">
    <citation type="submission" date="2017-10" db="EMBL/GenBank/DDBJ databases">
        <title>Integration of genomic and chemical information greatly accelerates assignment of the full stereostructure of myelolactone, a potent inhibitor of myeloma from a marine-derived Micromonospora.</title>
        <authorList>
            <person name="Kim M.C."/>
            <person name="Machado H."/>
            <person name="Jensen P.R."/>
            <person name="Fenical W."/>
        </authorList>
    </citation>
    <scope>NUCLEOTIDE SEQUENCE [LARGE SCALE GENOMIC DNA]</scope>
    <source>
        <strain evidence="7 8">CNY-010</strain>
    </source>
</reference>
<evidence type="ECO:0000256" key="1">
    <source>
        <dbReference type="ARBA" id="ARBA00004141"/>
    </source>
</evidence>
<accession>A0A386WPW2</accession>
<evidence type="ECO:0000313" key="7">
    <source>
        <dbReference type="EMBL" id="AYF30073.1"/>
    </source>
</evidence>
<dbReference type="Proteomes" id="UP000267804">
    <property type="component" value="Chromosome"/>
</dbReference>
<evidence type="ECO:0000256" key="3">
    <source>
        <dbReference type="ARBA" id="ARBA00022989"/>
    </source>
</evidence>
<proteinExistence type="predicted"/>
<keyword evidence="2 5" id="KW-0812">Transmembrane</keyword>